<dbReference type="InterPro" id="IPR029063">
    <property type="entry name" value="SAM-dependent_MTases_sf"/>
</dbReference>
<organism evidence="2 3">
    <name type="scientific">Thermococcus peptonophilus</name>
    <dbReference type="NCBI Taxonomy" id="53952"/>
    <lineage>
        <taxon>Archaea</taxon>
        <taxon>Methanobacteriati</taxon>
        <taxon>Methanobacteriota</taxon>
        <taxon>Thermococci</taxon>
        <taxon>Thermococcales</taxon>
        <taxon>Thermococcaceae</taxon>
        <taxon>Thermococcus</taxon>
    </lineage>
</organism>
<feature type="domain" description="Methyltransferase FkbM" evidence="1">
    <location>
        <begin position="164"/>
        <end position="304"/>
    </location>
</feature>
<name>A0A142CVS0_9EURY</name>
<gene>
    <name evidence="2" type="ORF">A0127_06640</name>
</gene>
<dbReference type="GeneID" id="27140210"/>
<dbReference type="InterPro" id="IPR052514">
    <property type="entry name" value="SAM-dependent_MTase"/>
</dbReference>
<dbReference type="NCBIfam" id="TIGR01444">
    <property type="entry name" value="fkbM_fam"/>
    <property type="match status" value="1"/>
</dbReference>
<dbReference type="RefSeq" id="WP_062389579.1">
    <property type="nucleotide sequence ID" value="NZ_CP014750.1"/>
</dbReference>
<dbReference type="SUPFAM" id="SSF53335">
    <property type="entry name" value="S-adenosyl-L-methionine-dependent methyltransferases"/>
    <property type="match status" value="1"/>
</dbReference>
<dbReference type="STRING" id="53952.A0127_06640"/>
<dbReference type="CDD" id="cd02440">
    <property type="entry name" value="AdoMet_MTases"/>
    <property type="match status" value="1"/>
</dbReference>
<dbReference type="EMBL" id="CP014750">
    <property type="protein sequence ID" value="AMQ18872.1"/>
    <property type="molecule type" value="Genomic_DNA"/>
</dbReference>
<keyword evidence="3" id="KW-1185">Reference proteome</keyword>
<protein>
    <recommendedName>
        <fullName evidence="1">Methyltransferase FkbM domain-containing protein</fullName>
    </recommendedName>
</protein>
<dbReference type="KEGG" id="tpep:A0127_06640"/>
<evidence type="ECO:0000259" key="1">
    <source>
        <dbReference type="Pfam" id="PF05050"/>
    </source>
</evidence>
<reference evidence="3" key="1">
    <citation type="submission" date="2016-03" db="EMBL/GenBank/DDBJ databases">
        <authorList>
            <person name="Oger P.M."/>
        </authorList>
    </citation>
    <scope>NUCLEOTIDE SEQUENCE [LARGE SCALE GENOMIC DNA]</scope>
    <source>
        <strain evidence="3">OG-1</strain>
    </source>
</reference>
<dbReference type="Pfam" id="PF05050">
    <property type="entry name" value="Methyltransf_21"/>
    <property type="match status" value="1"/>
</dbReference>
<evidence type="ECO:0000313" key="3">
    <source>
        <dbReference type="Proteomes" id="UP000073604"/>
    </source>
</evidence>
<dbReference type="PANTHER" id="PTHR34203:SF15">
    <property type="entry name" value="SLL1173 PROTEIN"/>
    <property type="match status" value="1"/>
</dbReference>
<evidence type="ECO:0000313" key="2">
    <source>
        <dbReference type="EMBL" id="AMQ18872.1"/>
    </source>
</evidence>
<dbReference type="Proteomes" id="UP000073604">
    <property type="component" value="Chromosome"/>
</dbReference>
<dbReference type="PANTHER" id="PTHR34203">
    <property type="entry name" value="METHYLTRANSFERASE, FKBM FAMILY PROTEIN"/>
    <property type="match status" value="1"/>
</dbReference>
<dbReference type="AlphaFoldDB" id="A0A142CVS0"/>
<proteinExistence type="predicted"/>
<sequence length="339" mass="38924">MFTKSLHYIRILFKTIRHVRTSKNVFLNYLGLTQTCRVVCRNGLDLGTWTKKDYQLLEIIPALCILSEYGFEVKRTTTGVSVNNIEFRLPSRRGAILNLLRLIRTLNPVRLHQEGTNVYITFPYNGKEVIFQCDPSLGLFGTLWEIFGECEYCGIDVNRKYILDIGAFVGDSSIYFALQGAKKVYAIEPNPYLFPILVDNIHLNKLDNVICPYNLALSDLNGNLEFFIDKFSYARSGIYKWGEDSSEEVIRVPVVDIARFLREHPADVLKVDCEGCEYSVIPRLIDSGYIKNIEAMILEVHKIGNYVPMELVTLLKQHGLVATKRRDDKTLIVSFYNKR</sequence>
<dbReference type="Gene3D" id="3.40.50.150">
    <property type="entry name" value="Vaccinia Virus protein VP39"/>
    <property type="match status" value="1"/>
</dbReference>
<dbReference type="InterPro" id="IPR006342">
    <property type="entry name" value="FkbM_mtfrase"/>
</dbReference>
<accession>A0A142CVS0</accession>
<dbReference type="OrthoDB" id="57441at2157"/>